<evidence type="ECO:0000313" key="2">
    <source>
        <dbReference type="WBParaSite" id="ALUE_0002239801-mRNA-1"/>
    </source>
</evidence>
<dbReference type="WBParaSite" id="ALUE_0002239801-mRNA-1">
    <property type="protein sequence ID" value="ALUE_0002239801-mRNA-1"/>
    <property type="gene ID" value="ALUE_0002239801"/>
</dbReference>
<keyword evidence="1" id="KW-1185">Reference proteome</keyword>
<dbReference type="Proteomes" id="UP000036681">
    <property type="component" value="Unplaced"/>
</dbReference>
<protein>
    <submittedName>
        <fullName evidence="2">Transposase</fullName>
    </submittedName>
</protein>
<reference evidence="2" key="1">
    <citation type="submission" date="2017-02" db="UniProtKB">
        <authorList>
            <consortium name="WormBaseParasite"/>
        </authorList>
    </citation>
    <scope>IDENTIFICATION</scope>
</reference>
<name>A0A0M3IUH0_ASCLU</name>
<sequence length="41" mass="4814">MERADANTEWIPIDKLNGGIELPSKEQKSMWKIRFFISYVA</sequence>
<accession>A0A0M3IUH0</accession>
<dbReference type="AlphaFoldDB" id="A0A0M3IUH0"/>
<organism evidence="1 2">
    <name type="scientific">Ascaris lumbricoides</name>
    <name type="common">Giant roundworm</name>
    <dbReference type="NCBI Taxonomy" id="6252"/>
    <lineage>
        <taxon>Eukaryota</taxon>
        <taxon>Metazoa</taxon>
        <taxon>Ecdysozoa</taxon>
        <taxon>Nematoda</taxon>
        <taxon>Chromadorea</taxon>
        <taxon>Rhabditida</taxon>
        <taxon>Spirurina</taxon>
        <taxon>Ascaridomorpha</taxon>
        <taxon>Ascaridoidea</taxon>
        <taxon>Ascarididae</taxon>
        <taxon>Ascaris</taxon>
    </lineage>
</organism>
<evidence type="ECO:0000313" key="1">
    <source>
        <dbReference type="Proteomes" id="UP000036681"/>
    </source>
</evidence>
<proteinExistence type="predicted"/>